<sequence>MTHLRMQFRRQITRKNFIPSSLGLEGARLEALALTAPAIFRYPNGDTRQNDHADAWVISGILFNTPTVPDDSEAEAQLNGITDSDIPYGGDTTITVNGYAATEIHDLENPAPPNAPVGNDWICFNTNNTVESSTTGTGLNGAFVAMDSYSSGSRNYLIADDDLVPSSSPVTVVEHYEFHVDRSQQNDATAGISTTTGLNVEITGDYVLILGTQWGPGSHSFTDTEGNGAEYTLEISNVGGYIADVDLVVETNVGELMTLKNPTTGDFQGFHYNISFYSQLHTIMGSHPGVHDVVSVTTHFDAHLSS</sequence>
<name>A0AAU7C6N9_9BACT</name>
<organism evidence="1">
    <name type="scientific">Singulisphaera sp. Ch08</name>
    <dbReference type="NCBI Taxonomy" id="3120278"/>
    <lineage>
        <taxon>Bacteria</taxon>
        <taxon>Pseudomonadati</taxon>
        <taxon>Planctomycetota</taxon>
        <taxon>Planctomycetia</taxon>
        <taxon>Isosphaerales</taxon>
        <taxon>Isosphaeraceae</taxon>
        <taxon>Singulisphaera</taxon>
    </lineage>
</organism>
<dbReference type="EMBL" id="CP155447">
    <property type="protein sequence ID" value="XBH00783.1"/>
    <property type="molecule type" value="Genomic_DNA"/>
</dbReference>
<proteinExistence type="predicted"/>
<accession>A0AAU7C6N9</accession>
<dbReference type="RefSeq" id="WP_406693456.1">
    <property type="nucleotide sequence ID" value="NZ_CP155447.1"/>
</dbReference>
<reference evidence="1" key="1">
    <citation type="submission" date="2024-05" db="EMBL/GenBank/DDBJ databases">
        <title>Planctomycetes of the genus Singulisphaera possess chitinolytic capabilities.</title>
        <authorList>
            <person name="Ivanova A."/>
        </authorList>
    </citation>
    <scope>NUCLEOTIDE SEQUENCE</scope>
    <source>
        <strain evidence="1">Ch08T</strain>
    </source>
</reference>
<gene>
    <name evidence="1" type="ORF">V5E97_20735</name>
</gene>
<dbReference type="AlphaFoldDB" id="A0AAU7C6N9"/>
<protein>
    <submittedName>
        <fullName evidence="1">Uncharacterized protein</fullName>
    </submittedName>
</protein>
<evidence type="ECO:0000313" key="1">
    <source>
        <dbReference type="EMBL" id="XBH00783.1"/>
    </source>
</evidence>